<reference evidence="2" key="1">
    <citation type="submission" date="2020-10" db="EMBL/GenBank/DDBJ databases">
        <authorList>
            <person name="Gilroy R."/>
        </authorList>
    </citation>
    <scope>NUCLEOTIDE SEQUENCE</scope>
    <source>
        <strain evidence="2">F1-3629</strain>
    </source>
</reference>
<organism evidence="2 3">
    <name type="scientific">Candidatus Cryptobacteroides gallistercoris</name>
    <dbReference type="NCBI Taxonomy" id="2840765"/>
    <lineage>
        <taxon>Bacteria</taxon>
        <taxon>Pseudomonadati</taxon>
        <taxon>Bacteroidota</taxon>
        <taxon>Bacteroidia</taxon>
        <taxon>Bacteroidales</taxon>
        <taxon>Candidatus Cryptobacteroides</taxon>
    </lineage>
</organism>
<evidence type="ECO:0000256" key="1">
    <source>
        <dbReference type="SAM" id="SignalP"/>
    </source>
</evidence>
<dbReference type="Proteomes" id="UP000771749">
    <property type="component" value="Unassembled WGS sequence"/>
</dbReference>
<sequence>MGRYRIFIMAVAAIMCAALVSCSKWTATEPVRVDTVMPWEQDSELWEEYKAAIRDYKSRDHRLVYVRFENSPEGAVNEKAYMRSLPDSLDIVSLTNAENFSRYDAEDMAWMKSVGTKVLYQLDFAGSPDLLYDSGQLAAAIDRAVSIAEANSLDGFSFTGLPKDDGGVTAAASETVVKRLSAAAGADGILAFEGNPAFIAPEDIGKIDLFVLASEAAEDAYEVRNIVLDAQVSGVPKEKMLLAADFGGAFYDSGNASADVLTSMADQTIILGPMAGLALYNIESDYYHYDGDWLTVRSIISRMNP</sequence>
<dbReference type="InterPro" id="IPR032320">
    <property type="entry name" value="GH18_BT1044-like"/>
</dbReference>
<reference evidence="2" key="2">
    <citation type="journal article" date="2021" name="PeerJ">
        <title>Extensive microbial diversity within the chicken gut microbiome revealed by metagenomics and culture.</title>
        <authorList>
            <person name="Gilroy R."/>
            <person name="Ravi A."/>
            <person name="Getino M."/>
            <person name="Pursley I."/>
            <person name="Horton D.L."/>
            <person name="Alikhan N.F."/>
            <person name="Baker D."/>
            <person name="Gharbi K."/>
            <person name="Hall N."/>
            <person name="Watson M."/>
            <person name="Adriaenssens E.M."/>
            <person name="Foster-Nyarko E."/>
            <person name="Jarju S."/>
            <person name="Secka A."/>
            <person name="Antonio M."/>
            <person name="Oren A."/>
            <person name="Chaudhuri R.R."/>
            <person name="La Ragione R."/>
            <person name="Hildebrand F."/>
            <person name="Pallen M.J."/>
        </authorList>
    </citation>
    <scope>NUCLEOTIDE SEQUENCE</scope>
    <source>
        <strain evidence="2">F1-3629</strain>
    </source>
</reference>
<feature type="chain" id="PRO_5038140679" evidence="1">
    <location>
        <begin position="28"/>
        <end position="305"/>
    </location>
</feature>
<proteinExistence type="predicted"/>
<protein>
    <submittedName>
        <fullName evidence="2">Uncharacterized protein</fullName>
    </submittedName>
</protein>
<gene>
    <name evidence="2" type="ORF">IAC07_04255</name>
</gene>
<evidence type="ECO:0000313" key="3">
    <source>
        <dbReference type="Proteomes" id="UP000771749"/>
    </source>
</evidence>
<keyword evidence="1" id="KW-0732">Signal</keyword>
<comment type="caution">
    <text evidence="2">The sequence shown here is derived from an EMBL/GenBank/DDBJ whole genome shotgun (WGS) entry which is preliminary data.</text>
</comment>
<dbReference type="Pfam" id="PF16141">
    <property type="entry name" value="GH18_BT1044-like"/>
    <property type="match status" value="1"/>
</dbReference>
<dbReference type="PROSITE" id="PS51257">
    <property type="entry name" value="PROKAR_LIPOPROTEIN"/>
    <property type="match status" value="1"/>
</dbReference>
<accession>A0A940IGF1</accession>
<dbReference type="EMBL" id="JADIMJ010000065">
    <property type="protein sequence ID" value="MBO8453922.1"/>
    <property type="molecule type" value="Genomic_DNA"/>
</dbReference>
<feature type="signal peptide" evidence="1">
    <location>
        <begin position="1"/>
        <end position="27"/>
    </location>
</feature>
<name>A0A940IGF1_9BACT</name>
<dbReference type="AlphaFoldDB" id="A0A940IGF1"/>
<evidence type="ECO:0000313" key="2">
    <source>
        <dbReference type="EMBL" id="MBO8453922.1"/>
    </source>
</evidence>